<comment type="caution">
    <text evidence="2">The sequence shown here is derived from an EMBL/GenBank/DDBJ whole genome shotgun (WGS) entry which is preliminary data.</text>
</comment>
<feature type="compositionally biased region" description="Basic and acidic residues" evidence="1">
    <location>
        <begin position="12"/>
        <end position="22"/>
    </location>
</feature>
<feature type="region of interest" description="Disordered" evidence="1">
    <location>
        <begin position="1"/>
        <end position="41"/>
    </location>
</feature>
<gene>
    <name evidence="2" type="ORF">EA472_15920</name>
</gene>
<protein>
    <submittedName>
        <fullName evidence="2">Uncharacterized protein</fullName>
    </submittedName>
</protein>
<name>A0A3N6MDZ8_NATCH</name>
<dbReference type="EMBL" id="REFZ01000011">
    <property type="protein sequence ID" value="RQG99024.1"/>
    <property type="molecule type" value="Genomic_DNA"/>
</dbReference>
<accession>A0A3N6MDZ8</accession>
<feature type="compositionally biased region" description="Basic and acidic residues" evidence="1">
    <location>
        <begin position="30"/>
        <end position="41"/>
    </location>
</feature>
<evidence type="ECO:0000313" key="2">
    <source>
        <dbReference type="EMBL" id="RQG99024.1"/>
    </source>
</evidence>
<evidence type="ECO:0000313" key="3">
    <source>
        <dbReference type="Proteomes" id="UP000281431"/>
    </source>
</evidence>
<reference evidence="2 3" key="1">
    <citation type="submission" date="2018-10" db="EMBL/GenBank/DDBJ databases">
        <title>Natrarchaeobius chitinivorans gen. nov., sp. nov., and Natrarchaeobius haloalkaliphilus sp. nov., alkaliphilic, chitin-utilizing haloarchaea from hypersaline alkaline lakes.</title>
        <authorList>
            <person name="Sorokin D.Y."/>
            <person name="Elcheninov A.G."/>
            <person name="Kostrikina N.A."/>
            <person name="Bale N.J."/>
            <person name="Sinninghe Damste J.S."/>
            <person name="Khijniak T.V."/>
            <person name="Kublanov I.V."/>
            <person name="Toshchakov S.V."/>
        </authorList>
    </citation>
    <scope>NUCLEOTIDE SEQUENCE [LARGE SCALE GENOMIC DNA]</scope>
    <source>
        <strain evidence="2 3">AArcht7</strain>
    </source>
</reference>
<organism evidence="2 3">
    <name type="scientific">Natrarchaeobius chitinivorans</name>
    <dbReference type="NCBI Taxonomy" id="1679083"/>
    <lineage>
        <taxon>Archaea</taxon>
        <taxon>Methanobacteriati</taxon>
        <taxon>Methanobacteriota</taxon>
        <taxon>Stenosarchaea group</taxon>
        <taxon>Halobacteria</taxon>
        <taxon>Halobacteriales</taxon>
        <taxon>Natrialbaceae</taxon>
        <taxon>Natrarchaeobius</taxon>
    </lineage>
</organism>
<evidence type="ECO:0000256" key="1">
    <source>
        <dbReference type="SAM" id="MobiDB-lite"/>
    </source>
</evidence>
<proteinExistence type="predicted"/>
<dbReference type="AlphaFoldDB" id="A0A3N6MDZ8"/>
<sequence length="64" mass="7151">MWDPTREVATMDSKRPDVRMDETSDQDGLVTDRDSDGRDRQGVRAVLESWLERANGALGRSGAD</sequence>
<keyword evidence="3" id="KW-1185">Reference proteome</keyword>
<dbReference type="Proteomes" id="UP000281431">
    <property type="component" value="Unassembled WGS sequence"/>
</dbReference>